<dbReference type="Pfam" id="PF00912">
    <property type="entry name" value="Transgly"/>
    <property type="match status" value="1"/>
</dbReference>
<keyword evidence="15" id="KW-0812">Transmembrane</keyword>
<reference evidence="17 18" key="1">
    <citation type="submission" date="2019-07" db="EMBL/GenBank/DDBJ databases">
        <title>Whole genome shotgun sequence of Cellulomonas aerilata NBRC 106308.</title>
        <authorList>
            <person name="Hosoyama A."/>
            <person name="Uohara A."/>
            <person name="Ohji S."/>
            <person name="Ichikawa N."/>
        </authorList>
    </citation>
    <scope>NUCLEOTIDE SEQUENCE [LARGE SCALE GENOMIC DNA]</scope>
    <source>
        <strain evidence="17 18">NBRC 106308</strain>
    </source>
</reference>
<evidence type="ECO:0000256" key="1">
    <source>
        <dbReference type="ARBA" id="ARBA00007090"/>
    </source>
</evidence>
<feature type="region of interest" description="Disordered" evidence="14">
    <location>
        <begin position="635"/>
        <end position="676"/>
    </location>
</feature>
<keyword evidence="6" id="KW-0808">Transferase</keyword>
<comment type="similarity">
    <text evidence="2">In the N-terminal section; belongs to the glycosyltransferase 51 family.</text>
</comment>
<dbReference type="InterPro" id="IPR012338">
    <property type="entry name" value="Beta-lactam/transpept-like"/>
</dbReference>
<feature type="domain" description="PASTA" evidence="16">
    <location>
        <begin position="668"/>
        <end position="733"/>
    </location>
</feature>
<dbReference type="InterPro" id="IPR036950">
    <property type="entry name" value="PBP_transglycosylase"/>
</dbReference>
<evidence type="ECO:0000256" key="10">
    <source>
        <dbReference type="ARBA" id="ARBA00023268"/>
    </source>
</evidence>
<keyword evidence="3 17" id="KW-0121">Carboxypeptidase</keyword>
<evidence type="ECO:0000313" key="17">
    <source>
        <dbReference type="EMBL" id="GEO32491.1"/>
    </source>
</evidence>
<dbReference type="Proteomes" id="UP000321181">
    <property type="component" value="Unassembled WGS sequence"/>
</dbReference>
<organism evidence="17 18">
    <name type="scientific">Cellulomonas aerilata</name>
    <dbReference type="NCBI Taxonomy" id="515326"/>
    <lineage>
        <taxon>Bacteria</taxon>
        <taxon>Bacillati</taxon>
        <taxon>Actinomycetota</taxon>
        <taxon>Actinomycetes</taxon>
        <taxon>Micrococcales</taxon>
        <taxon>Cellulomonadaceae</taxon>
        <taxon>Cellulomonas</taxon>
    </lineage>
</organism>
<keyword evidence="15" id="KW-1133">Transmembrane helix</keyword>
<dbReference type="SUPFAM" id="SSF53955">
    <property type="entry name" value="Lysozyme-like"/>
    <property type="match status" value="1"/>
</dbReference>
<dbReference type="CDD" id="cd06577">
    <property type="entry name" value="PASTA_pknB"/>
    <property type="match status" value="1"/>
</dbReference>
<keyword evidence="5" id="KW-0328">Glycosyltransferase</keyword>
<dbReference type="InterPro" id="IPR005543">
    <property type="entry name" value="PASTA_dom"/>
</dbReference>
<evidence type="ECO:0000256" key="9">
    <source>
        <dbReference type="ARBA" id="ARBA00022984"/>
    </source>
</evidence>
<evidence type="ECO:0000256" key="12">
    <source>
        <dbReference type="ARBA" id="ARBA00034000"/>
    </source>
</evidence>
<protein>
    <submittedName>
        <fullName evidence="17">Carboxypeptidase</fullName>
    </submittedName>
</protein>
<keyword evidence="18" id="KW-1185">Reference proteome</keyword>
<dbReference type="GO" id="GO:0008360">
    <property type="term" value="P:regulation of cell shape"/>
    <property type="evidence" value="ECO:0007669"/>
    <property type="project" value="UniProtKB-KW"/>
</dbReference>
<evidence type="ECO:0000313" key="18">
    <source>
        <dbReference type="Proteomes" id="UP000321181"/>
    </source>
</evidence>
<keyword evidence="11" id="KW-0961">Cell wall biogenesis/degradation</keyword>
<dbReference type="PANTHER" id="PTHR32282">
    <property type="entry name" value="BINDING PROTEIN TRANSPEPTIDASE, PUTATIVE-RELATED"/>
    <property type="match status" value="1"/>
</dbReference>
<dbReference type="InterPro" id="IPR001264">
    <property type="entry name" value="Glyco_trans_51"/>
</dbReference>
<gene>
    <name evidence="17" type="ORF">CAE01nite_02160</name>
</gene>
<dbReference type="PROSITE" id="PS51178">
    <property type="entry name" value="PASTA"/>
    <property type="match status" value="1"/>
</dbReference>
<dbReference type="Pfam" id="PF00905">
    <property type="entry name" value="Transpeptidase"/>
    <property type="match status" value="1"/>
</dbReference>
<dbReference type="SMART" id="SM00740">
    <property type="entry name" value="PASTA"/>
    <property type="match status" value="1"/>
</dbReference>
<feature type="compositionally biased region" description="Low complexity" evidence="14">
    <location>
        <begin position="743"/>
        <end position="753"/>
    </location>
</feature>
<name>A0A512D7P0_9CELL</name>
<evidence type="ECO:0000256" key="5">
    <source>
        <dbReference type="ARBA" id="ARBA00022676"/>
    </source>
</evidence>
<proteinExistence type="inferred from homology"/>
<evidence type="ECO:0000256" key="15">
    <source>
        <dbReference type="SAM" id="Phobius"/>
    </source>
</evidence>
<dbReference type="Gene3D" id="3.40.710.10">
    <property type="entry name" value="DD-peptidase/beta-lactamase superfamily"/>
    <property type="match status" value="1"/>
</dbReference>
<evidence type="ECO:0000256" key="4">
    <source>
        <dbReference type="ARBA" id="ARBA00022670"/>
    </source>
</evidence>
<keyword evidence="15" id="KW-0472">Membrane</keyword>
<comment type="catalytic activity">
    <reaction evidence="12">
        <text>Preferential cleavage: (Ac)2-L-Lys-D-Ala-|-D-Ala. Also transpeptidation of peptidyl-alanyl moieties that are N-acyl substituents of D-alanine.</text>
        <dbReference type="EC" id="3.4.16.4"/>
    </reaction>
</comment>
<dbReference type="GO" id="GO:0008955">
    <property type="term" value="F:peptidoglycan glycosyltransferase activity"/>
    <property type="evidence" value="ECO:0007669"/>
    <property type="project" value="UniProtKB-EC"/>
</dbReference>
<evidence type="ECO:0000256" key="2">
    <source>
        <dbReference type="ARBA" id="ARBA00007739"/>
    </source>
</evidence>
<dbReference type="InterPro" id="IPR023346">
    <property type="entry name" value="Lysozyme-like_dom_sf"/>
</dbReference>
<evidence type="ECO:0000256" key="8">
    <source>
        <dbReference type="ARBA" id="ARBA00022960"/>
    </source>
</evidence>
<dbReference type="PANTHER" id="PTHR32282:SF34">
    <property type="entry name" value="PENICILLIN-BINDING PROTEIN 1A"/>
    <property type="match status" value="1"/>
</dbReference>
<dbReference type="Pfam" id="PF03793">
    <property type="entry name" value="PASTA"/>
    <property type="match status" value="1"/>
</dbReference>
<dbReference type="GO" id="GO:0008658">
    <property type="term" value="F:penicillin binding"/>
    <property type="evidence" value="ECO:0007669"/>
    <property type="project" value="InterPro"/>
</dbReference>
<dbReference type="InterPro" id="IPR001460">
    <property type="entry name" value="PCN-bd_Tpept"/>
</dbReference>
<dbReference type="Gene3D" id="3.30.10.20">
    <property type="match status" value="1"/>
</dbReference>
<evidence type="ECO:0000256" key="3">
    <source>
        <dbReference type="ARBA" id="ARBA00022645"/>
    </source>
</evidence>
<dbReference type="GO" id="GO:0006508">
    <property type="term" value="P:proteolysis"/>
    <property type="evidence" value="ECO:0007669"/>
    <property type="project" value="UniProtKB-KW"/>
</dbReference>
<keyword evidence="4" id="KW-0645">Protease</keyword>
<dbReference type="GO" id="GO:0030288">
    <property type="term" value="C:outer membrane-bounded periplasmic space"/>
    <property type="evidence" value="ECO:0007669"/>
    <property type="project" value="TreeGrafter"/>
</dbReference>
<accession>A0A512D7P0</accession>
<comment type="catalytic activity">
    <reaction evidence="13">
        <text>[GlcNAc-(1-&gt;4)-Mur2Ac(oyl-L-Ala-gamma-D-Glu-L-Lys-D-Ala-D-Ala)](n)-di-trans,octa-cis-undecaprenyl diphosphate + beta-D-GlcNAc-(1-&gt;4)-Mur2Ac(oyl-L-Ala-gamma-D-Glu-L-Lys-D-Ala-D-Ala)-di-trans,octa-cis-undecaprenyl diphosphate = [GlcNAc-(1-&gt;4)-Mur2Ac(oyl-L-Ala-gamma-D-Glu-L-Lys-D-Ala-D-Ala)](n+1)-di-trans,octa-cis-undecaprenyl diphosphate + di-trans,octa-cis-undecaprenyl diphosphate + H(+)</text>
        <dbReference type="Rhea" id="RHEA:23708"/>
        <dbReference type="Rhea" id="RHEA-COMP:9602"/>
        <dbReference type="Rhea" id="RHEA-COMP:9603"/>
        <dbReference type="ChEBI" id="CHEBI:15378"/>
        <dbReference type="ChEBI" id="CHEBI:58405"/>
        <dbReference type="ChEBI" id="CHEBI:60033"/>
        <dbReference type="ChEBI" id="CHEBI:78435"/>
        <dbReference type="EC" id="2.4.99.28"/>
    </reaction>
</comment>
<evidence type="ECO:0000256" key="13">
    <source>
        <dbReference type="ARBA" id="ARBA00049902"/>
    </source>
</evidence>
<dbReference type="GO" id="GO:0009252">
    <property type="term" value="P:peptidoglycan biosynthetic process"/>
    <property type="evidence" value="ECO:0007669"/>
    <property type="project" value="UniProtKB-KW"/>
</dbReference>
<dbReference type="AlphaFoldDB" id="A0A512D7P0"/>
<dbReference type="Gene3D" id="1.10.3810.10">
    <property type="entry name" value="Biosynthetic peptidoglycan transglycosylase-like"/>
    <property type="match status" value="1"/>
</dbReference>
<keyword evidence="8" id="KW-0133">Cell shape</keyword>
<dbReference type="GO" id="GO:0071555">
    <property type="term" value="P:cell wall organization"/>
    <property type="evidence" value="ECO:0007669"/>
    <property type="project" value="UniProtKB-KW"/>
</dbReference>
<evidence type="ECO:0000256" key="6">
    <source>
        <dbReference type="ARBA" id="ARBA00022679"/>
    </source>
</evidence>
<dbReference type="FunFam" id="1.10.3810.10:FF:000001">
    <property type="entry name" value="Penicillin-binding protein 1A"/>
    <property type="match status" value="1"/>
</dbReference>
<keyword evidence="7" id="KW-0378">Hydrolase</keyword>
<feature type="compositionally biased region" description="Pro residues" evidence="14">
    <location>
        <begin position="652"/>
        <end position="669"/>
    </location>
</feature>
<keyword evidence="9" id="KW-0573">Peptidoglycan synthesis</keyword>
<evidence type="ECO:0000256" key="7">
    <source>
        <dbReference type="ARBA" id="ARBA00022801"/>
    </source>
</evidence>
<dbReference type="SUPFAM" id="SSF56601">
    <property type="entry name" value="beta-lactamase/transpeptidase-like"/>
    <property type="match status" value="1"/>
</dbReference>
<dbReference type="EMBL" id="BJYY01000001">
    <property type="protein sequence ID" value="GEO32491.1"/>
    <property type="molecule type" value="Genomic_DNA"/>
</dbReference>
<evidence type="ECO:0000256" key="14">
    <source>
        <dbReference type="SAM" id="MobiDB-lite"/>
    </source>
</evidence>
<feature type="region of interest" description="Disordered" evidence="14">
    <location>
        <begin position="732"/>
        <end position="759"/>
    </location>
</feature>
<sequence length="759" mass="79828">MLGYPQWRRTGIRRWLPSWRLVLGSLLTLGFLGIGAVAVAYAMTTIPEPDEFTQAQTTTVYYADGATVMGTFATQTREIVDIATLPEHVGHAVVASEDRTFYENAGISPTGMTRALINNLRGGATQGGSTITQQYAERYYAGQTTTDYVGKAKEALLAVKIGQSEDKEEVLGNYLNTIYLGRGTYGIQAASQAYFGVNAADLTVSQAAMIAGIIPSPSNWDPLVDPERAEQRWNRVLDLMVEDGWITEADRAAQVFPETIPLSTGQTYAGPQGYLLDMVRRELRDRASFTDEQIDTAGLSVVTTIEKPLQDAAVTSAAALMDGTLAGEAPAPNLRASIVSVDPADGAIVALYGGPDFISQSFNSATQGEAQGGSTFKPFTLVGALENGIPLTKRYPGFSPMPLPGWERPGLRNFGNQSFGSIDLVQATEDSVNTVYAQLNIEIGPEKTAQVAQRAGITTPVEVNAANVLGSSTVHPLDMASAYATFAAQGFHSTPFIVRQATYIIDDSVAYQGAGAREQVFSPEVVADATYAMTRVVTSGSGSRWVGPLDRPIAGKTGTSNENRSAWFVGFTPRISTAVGFYQPPADGTPGQETITPFGRGVREVTGGTWPSALWAQYMEQVFAVEKYAPADEFPERANVNRRSATSTPTPTATPTPTPTPTETAPPQPQTIAVPGGLAGRTRADAEAALVNAGLTANVTEQPSDTVPAGRVISADPAGEVPAGTAVTLVVSSGPAAPPATPTPAATTGAAAPAVPPPG</sequence>
<comment type="caution">
    <text evidence="17">The sequence shown here is derived from an EMBL/GenBank/DDBJ whole genome shotgun (WGS) entry which is preliminary data.</text>
</comment>
<evidence type="ECO:0000259" key="16">
    <source>
        <dbReference type="PROSITE" id="PS51178"/>
    </source>
</evidence>
<dbReference type="GO" id="GO:0009002">
    <property type="term" value="F:serine-type D-Ala-D-Ala carboxypeptidase activity"/>
    <property type="evidence" value="ECO:0007669"/>
    <property type="project" value="UniProtKB-EC"/>
</dbReference>
<comment type="similarity">
    <text evidence="1">In the C-terminal section; belongs to the transpeptidase family.</text>
</comment>
<feature type="transmembrane region" description="Helical" evidence="15">
    <location>
        <begin position="21"/>
        <end position="43"/>
    </location>
</feature>
<dbReference type="InterPro" id="IPR050396">
    <property type="entry name" value="Glycosyltr_51/Transpeptidase"/>
</dbReference>
<keyword evidence="10" id="KW-0511">Multifunctional enzyme</keyword>
<evidence type="ECO:0000256" key="11">
    <source>
        <dbReference type="ARBA" id="ARBA00023316"/>
    </source>
</evidence>